<evidence type="ECO:0000259" key="1">
    <source>
        <dbReference type="Pfam" id="PF13649"/>
    </source>
</evidence>
<dbReference type="AlphaFoldDB" id="A0A077NS71"/>
<evidence type="ECO:0000313" key="2">
    <source>
        <dbReference type="EMBL" id="CDH01459.1"/>
    </source>
</evidence>
<accession>A0A077NS71</accession>
<dbReference type="InterPro" id="IPR029063">
    <property type="entry name" value="SAM-dependent_MTases_sf"/>
</dbReference>
<comment type="caution">
    <text evidence="2">The sequence shown here is derived from an EMBL/GenBank/DDBJ whole genome shotgun (WGS) entry which is preliminary data.</text>
</comment>
<dbReference type="RefSeq" id="WP_051863080.1">
    <property type="nucleotide sequence ID" value="NZ_CAWLWD010000185.1"/>
</dbReference>
<keyword evidence="2" id="KW-0808">Transferase</keyword>
<dbReference type="HOGENOM" id="CLU_065741_0_0_6"/>
<dbReference type="Gene3D" id="3.40.50.150">
    <property type="entry name" value="Vaccinia Virus protein VP39"/>
    <property type="match status" value="1"/>
</dbReference>
<feature type="domain" description="Methyltransferase" evidence="1">
    <location>
        <begin position="55"/>
        <end position="149"/>
    </location>
</feature>
<dbReference type="InterPro" id="IPR041698">
    <property type="entry name" value="Methyltransf_25"/>
</dbReference>
<dbReference type="EMBL" id="CBSV010000134">
    <property type="protein sequence ID" value="CDH01459.1"/>
    <property type="molecule type" value="Genomic_DNA"/>
</dbReference>
<reference evidence="2" key="1">
    <citation type="submission" date="2013-07" db="EMBL/GenBank/DDBJ databases">
        <title>Sub-species coevolution in mutualistic symbiosis.</title>
        <authorList>
            <person name="Murfin K."/>
            <person name="Klassen J."/>
            <person name="Lee M."/>
            <person name="Forst S."/>
            <person name="Stock P."/>
            <person name="Goodrich-Blair H."/>
        </authorList>
    </citation>
    <scope>NUCLEOTIDE SEQUENCE [LARGE SCALE GENOMIC DNA]</scope>
    <source>
        <strain evidence="2">Feltiae Moldova</strain>
    </source>
</reference>
<dbReference type="CDD" id="cd02440">
    <property type="entry name" value="AdoMet_MTases"/>
    <property type="match status" value="1"/>
</dbReference>
<protein>
    <submittedName>
        <fullName evidence="2">Methyltransferase type 12</fullName>
    </submittedName>
</protein>
<name>A0A077NS71_XENBV</name>
<sequence>MFENFYDGKNIQFWDELAKIHFDKSDYNIDSYDPQKYKLKSIEISELGNLTGKKVLHLQCHIGLDSFAIEMLGANVTAIDYSSVAIDTAKCIKRKFGLKTKLYCANVYDLSSLNLGEFDFIFTSYGVIIWIQHLNLWAKTISSHLKSGGEFIIIDEHPFARMLSNPSQDNTSFNNSFISFHHLSGDPIKANYKYSYANRDVLLKNQEQYVYFHSLSEIITSLINEDMQLMKFKEFDKSFYKAFSQLFENEEGWWCFEHNTTSIPLMFLLRIKNIKNS</sequence>
<gene>
    <name evidence="2" type="ORF">XBFM1_2190001</name>
</gene>
<evidence type="ECO:0000313" key="3">
    <source>
        <dbReference type="Proteomes" id="UP000028487"/>
    </source>
</evidence>
<dbReference type="Proteomes" id="UP000028487">
    <property type="component" value="Unassembled WGS sequence"/>
</dbReference>
<dbReference type="GO" id="GO:0008168">
    <property type="term" value="F:methyltransferase activity"/>
    <property type="evidence" value="ECO:0007669"/>
    <property type="project" value="UniProtKB-KW"/>
</dbReference>
<proteinExistence type="predicted"/>
<dbReference type="Pfam" id="PF13649">
    <property type="entry name" value="Methyltransf_25"/>
    <property type="match status" value="1"/>
</dbReference>
<keyword evidence="2" id="KW-0489">Methyltransferase</keyword>
<organism evidence="2 3">
    <name type="scientific">Xenorhabdus bovienii str. feltiae Moldova</name>
    <dbReference type="NCBI Taxonomy" id="1398200"/>
    <lineage>
        <taxon>Bacteria</taxon>
        <taxon>Pseudomonadati</taxon>
        <taxon>Pseudomonadota</taxon>
        <taxon>Gammaproteobacteria</taxon>
        <taxon>Enterobacterales</taxon>
        <taxon>Morganellaceae</taxon>
        <taxon>Xenorhabdus</taxon>
    </lineage>
</organism>
<dbReference type="SUPFAM" id="SSF53335">
    <property type="entry name" value="S-adenosyl-L-methionine-dependent methyltransferases"/>
    <property type="match status" value="1"/>
</dbReference>
<dbReference type="GO" id="GO:0032259">
    <property type="term" value="P:methylation"/>
    <property type="evidence" value="ECO:0007669"/>
    <property type="project" value="UniProtKB-KW"/>
</dbReference>